<dbReference type="EMBL" id="JARYMX010000007">
    <property type="protein sequence ID" value="KAJ9542854.1"/>
    <property type="molecule type" value="Genomic_DNA"/>
</dbReference>
<dbReference type="CDD" id="cd09272">
    <property type="entry name" value="RNase_HI_RT_Ty1"/>
    <property type="match status" value="1"/>
</dbReference>
<sequence length="287" mass="33009">MSRDCLENFGQGIIHLYKRKNLPKPTANDVQTLYELHEQRHGFPGMLGSIDFVHWDWKNCLVARRVPDATIDIVIVNQSLVFNDSFKDKAPDSSFDVNGAHYKHDYYLTDGICPEWATFIKASKYRTDIKWKKFKAAHESARKDIERAFALAEVSFDRGATEVAKQYKFRMAEPLAEVSFDSWSSKKQNCVSTSTTQAEDYGYTFDKIPILCDSKSAIAISANPVQHSKTKHIDIRYHFLKHYLEEGNVEMNFVNAEFQLTDLFTKALDEKRFNFLVEKIGMTGPLP</sequence>
<protein>
    <submittedName>
        <fullName evidence="1">Uncharacterized protein</fullName>
    </submittedName>
</protein>
<dbReference type="InterPro" id="IPR006912">
    <property type="entry name" value="Harbinger_derived_prot"/>
</dbReference>
<name>A0AA38WA71_9ASTR</name>
<proteinExistence type="predicted"/>
<accession>A0AA38WA71</accession>
<keyword evidence="2" id="KW-1185">Reference proteome</keyword>
<evidence type="ECO:0000313" key="2">
    <source>
        <dbReference type="Proteomes" id="UP001172457"/>
    </source>
</evidence>
<dbReference type="PANTHER" id="PTHR47150">
    <property type="entry name" value="OS12G0169200 PROTEIN"/>
    <property type="match status" value="1"/>
</dbReference>
<organism evidence="1 2">
    <name type="scientific">Centaurea solstitialis</name>
    <name type="common">yellow star-thistle</name>
    <dbReference type="NCBI Taxonomy" id="347529"/>
    <lineage>
        <taxon>Eukaryota</taxon>
        <taxon>Viridiplantae</taxon>
        <taxon>Streptophyta</taxon>
        <taxon>Embryophyta</taxon>
        <taxon>Tracheophyta</taxon>
        <taxon>Spermatophyta</taxon>
        <taxon>Magnoliopsida</taxon>
        <taxon>eudicotyledons</taxon>
        <taxon>Gunneridae</taxon>
        <taxon>Pentapetalae</taxon>
        <taxon>asterids</taxon>
        <taxon>campanulids</taxon>
        <taxon>Asterales</taxon>
        <taxon>Asteraceae</taxon>
        <taxon>Carduoideae</taxon>
        <taxon>Cardueae</taxon>
        <taxon>Centaureinae</taxon>
        <taxon>Centaurea</taxon>
    </lineage>
</organism>
<dbReference type="Pfam" id="PF04827">
    <property type="entry name" value="Plant_tran"/>
    <property type="match status" value="2"/>
</dbReference>
<dbReference type="Proteomes" id="UP001172457">
    <property type="component" value="Chromosome 7"/>
</dbReference>
<reference evidence="1" key="1">
    <citation type="submission" date="2023-03" db="EMBL/GenBank/DDBJ databases">
        <title>Chromosome-scale reference genome and RAD-based genetic map of yellow starthistle (Centaurea solstitialis) reveal putative structural variation and QTLs associated with invader traits.</title>
        <authorList>
            <person name="Reatini B."/>
            <person name="Cang F.A."/>
            <person name="Jiang Q."/>
            <person name="Mckibben M.T.W."/>
            <person name="Barker M.S."/>
            <person name="Rieseberg L.H."/>
            <person name="Dlugosch K.M."/>
        </authorList>
    </citation>
    <scope>NUCLEOTIDE SEQUENCE</scope>
    <source>
        <strain evidence="1">CAN-66</strain>
        <tissue evidence="1">Leaf</tissue>
    </source>
</reference>
<gene>
    <name evidence="1" type="ORF">OSB04_029360</name>
</gene>
<dbReference type="AlphaFoldDB" id="A0AA38WA71"/>
<dbReference type="PANTHER" id="PTHR47150:SF4">
    <property type="entry name" value="HARBINGER TRANSPOSASE-DERIVED PROTEIN-RELATED"/>
    <property type="match status" value="1"/>
</dbReference>
<evidence type="ECO:0000313" key="1">
    <source>
        <dbReference type="EMBL" id="KAJ9542854.1"/>
    </source>
</evidence>
<comment type="caution">
    <text evidence="1">The sequence shown here is derived from an EMBL/GenBank/DDBJ whole genome shotgun (WGS) entry which is preliminary data.</text>
</comment>